<protein>
    <recommendedName>
        <fullName evidence="10">Tetratricopeptide repeat-containing protein</fullName>
    </recommendedName>
</protein>
<reference evidence="8 9" key="1">
    <citation type="submission" date="2016-10" db="EMBL/GenBank/DDBJ databases">
        <authorList>
            <person name="de Groot N.N."/>
        </authorList>
    </citation>
    <scope>NUCLEOTIDE SEQUENCE [LARGE SCALE GENOMIC DNA]</scope>
    <source>
        <strain evidence="8 9">CGMCC 1.7005</strain>
    </source>
</reference>
<feature type="coiled-coil region" evidence="6">
    <location>
        <begin position="427"/>
        <end position="454"/>
    </location>
</feature>
<keyword evidence="7" id="KW-0472">Membrane</keyword>
<comment type="subcellular location">
    <subcellularLocation>
        <location evidence="1">Cytoplasm</location>
    </subcellularLocation>
</comment>
<dbReference type="Gene3D" id="1.25.40.10">
    <property type="entry name" value="Tetratricopeptide repeat domain"/>
    <property type="match status" value="3"/>
</dbReference>
<evidence type="ECO:0000256" key="4">
    <source>
        <dbReference type="ARBA" id="ARBA00022803"/>
    </source>
</evidence>
<dbReference type="OrthoDB" id="1090267at2"/>
<keyword evidence="3" id="KW-0677">Repeat</keyword>
<dbReference type="EMBL" id="FPAS01000001">
    <property type="protein sequence ID" value="SFT47410.1"/>
    <property type="molecule type" value="Genomic_DNA"/>
</dbReference>
<dbReference type="SUPFAM" id="SSF46894">
    <property type="entry name" value="C-terminal effector domain of the bipartite response regulators"/>
    <property type="match status" value="1"/>
</dbReference>
<evidence type="ECO:0000256" key="5">
    <source>
        <dbReference type="ARBA" id="ARBA00038253"/>
    </source>
</evidence>
<evidence type="ECO:0000256" key="2">
    <source>
        <dbReference type="ARBA" id="ARBA00022490"/>
    </source>
</evidence>
<name>A0A1I6YAI0_9FLAO</name>
<gene>
    <name evidence="8" type="ORF">SAMN05216474_0758</name>
</gene>
<keyword evidence="7" id="KW-0812">Transmembrane</keyword>
<evidence type="ECO:0000256" key="3">
    <source>
        <dbReference type="ARBA" id="ARBA00022737"/>
    </source>
</evidence>
<evidence type="ECO:0000256" key="6">
    <source>
        <dbReference type="SAM" id="Coils"/>
    </source>
</evidence>
<keyword evidence="9" id="KW-1185">Reference proteome</keyword>
<dbReference type="RefSeq" id="WP_090246496.1">
    <property type="nucleotide sequence ID" value="NZ_FPAS01000001.1"/>
</dbReference>
<evidence type="ECO:0000256" key="7">
    <source>
        <dbReference type="SAM" id="Phobius"/>
    </source>
</evidence>
<dbReference type="InterPro" id="IPR016032">
    <property type="entry name" value="Sig_transdc_resp-reg_C-effctor"/>
</dbReference>
<dbReference type="GO" id="GO:0005737">
    <property type="term" value="C:cytoplasm"/>
    <property type="evidence" value="ECO:0007669"/>
    <property type="project" value="UniProtKB-SubCell"/>
</dbReference>
<evidence type="ECO:0000256" key="1">
    <source>
        <dbReference type="ARBA" id="ARBA00004496"/>
    </source>
</evidence>
<evidence type="ECO:0008006" key="10">
    <source>
        <dbReference type="Google" id="ProtNLM"/>
    </source>
</evidence>
<keyword evidence="4" id="KW-0802">TPR repeat</keyword>
<dbReference type="AlphaFoldDB" id="A0A1I6YAI0"/>
<organism evidence="8 9">
    <name type="scientific">Lishizhenia tianjinensis</name>
    <dbReference type="NCBI Taxonomy" id="477690"/>
    <lineage>
        <taxon>Bacteria</taxon>
        <taxon>Pseudomonadati</taxon>
        <taxon>Bacteroidota</taxon>
        <taxon>Flavobacteriia</taxon>
        <taxon>Flavobacteriales</taxon>
        <taxon>Crocinitomicaceae</taxon>
        <taxon>Lishizhenia</taxon>
    </lineage>
</organism>
<dbReference type="STRING" id="477690.SAMN05216474_0758"/>
<keyword evidence="2" id="KW-0963">Cytoplasm</keyword>
<dbReference type="GO" id="GO:0003677">
    <property type="term" value="F:DNA binding"/>
    <property type="evidence" value="ECO:0007669"/>
    <property type="project" value="InterPro"/>
</dbReference>
<keyword evidence="6" id="KW-0175">Coiled coil</keyword>
<proteinExistence type="inferred from homology"/>
<dbReference type="InterPro" id="IPR011990">
    <property type="entry name" value="TPR-like_helical_dom_sf"/>
</dbReference>
<feature type="transmembrane region" description="Helical" evidence="7">
    <location>
        <begin position="405"/>
        <end position="426"/>
    </location>
</feature>
<dbReference type="SUPFAM" id="SSF48452">
    <property type="entry name" value="TPR-like"/>
    <property type="match status" value="2"/>
</dbReference>
<comment type="similarity">
    <text evidence="5">Belongs to the Rap family.</text>
</comment>
<dbReference type="PANTHER" id="PTHR46630:SF1">
    <property type="entry name" value="TETRATRICOPEPTIDE REPEAT PROTEIN 29"/>
    <property type="match status" value="1"/>
</dbReference>
<dbReference type="SMART" id="SM00028">
    <property type="entry name" value="TPR"/>
    <property type="match status" value="5"/>
</dbReference>
<accession>A0A1I6YAI0</accession>
<dbReference type="GO" id="GO:0006355">
    <property type="term" value="P:regulation of DNA-templated transcription"/>
    <property type="evidence" value="ECO:0007669"/>
    <property type="project" value="InterPro"/>
</dbReference>
<evidence type="ECO:0000313" key="8">
    <source>
        <dbReference type="EMBL" id="SFT47410.1"/>
    </source>
</evidence>
<dbReference type="Proteomes" id="UP000236454">
    <property type="component" value="Unassembled WGS sequence"/>
</dbReference>
<keyword evidence="7" id="KW-1133">Transmembrane helix</keyword>
<sequence>MIVRLHAIFLFIAFSLFLLFARAQESEATTIPVNEWSLEKLSEYFEQTKDAKVVDINQAYQRAMNKGELMYALKFQLNLASVYYHRKEYQASLKNAYEALLLKEQPDFKDDEGIAPRIHFRIALALHSIGAYKEAIVQRKLQQSELYKQGLDHKGHILDHYIGNLFLELNQWDSARVYYQEYLKSSEEYLDEREIAFGKNNIGITYIEEGDYNAALREFEASYSYYVKDTTTKGLLMKATVLGNIGNTKYFLGKTDSALVLWEEVLGFCRKSQDSIYIAKALLEVAQLNLEINNFQKSLYYLREVDQVKQSNSQAWLKINLSFYKCFSDTYEAMKLYDKALLYNKKYIRLFESMYGGEEMEELYAAKSSFQNLKIKSQLHEEQMITRKQEEDIKLLEQKTALVRFRFLLITLLALLIVVVAIFLIYRLKRKNEIQRLSKELLEATNERQSQRLTETTLNLARKKEFAEDLKTRITQLEGIEAKDKSAIKLFVDNELQIDESFLEMEKLIDQLGDEFFIKLNNKFPNLTENDIKLCGLIRLKLTTKQISIVKSITPDSVKVSKHRLSKKLGVEKGTVLYEFLKDI</sequence>
<dbReference type="InterPro" id="IPR051476">
    <property type="entry name" value="Bac_ResReg_Asp_Phosphatase"/>
</dbReference>
<dbReference type="PANTHER" id="PTHR46630">
    <property type="entry name" value="TETRATRICOPEPTIDE REPEAT PROTEIN 29"/>
    <property type="match status" value="1"/>
</dbReference>
<dbReference type="InterPro" id="IPR019734">
    <property type="entry name" value="TPR_rpt"/>
</dbReference>
<evidence type="ECO:0000313" key="9">
    <source>
        <dbReference type="Proteomes" id="UP000236454"/>
    </source>
</evidence>